<dbReference type="SUPFAM" id="SSF55073">
    <property type="entry name" value="Nucleotide cyclase"/>
    <property type="match status" value="1"/>
</dbReference>
<dbReference type="Pfam" id="PF00990">
    <property type="entry name" value="GGDEF"/>
    <property type="match status" value="1"/>
</dbReference>
<dbReference type="Gene3D" id="3.30.70.270">
    <property type="match status" value="1"/>
</dbReference>
<dbReference type="PROSITE" id="PS50883">
    <property type="entry name" value="EAL"/>
    <property type="match status" value="1"/>
</dbReference>
<evidence type="ECO:0000259" key="3">
    <source>
        <dbReference type="PROSITE" id="PS50887"/>
    </source>
</evidence>
<name>A0A133MPQ2_CLOPF</name>
<evidence type="ECO:0000259" key="2">
    <source>
        <dbReference type="PROSITE" id="PS50883"/>
    </source>
</evidence>
<keyword evidence="1" id="KW-0812">Transmembrane</keyword>
<gene>
    <name evidence="4" type="ORF">HMPREF3222_02939</name>
</gene>
<dbReference type="SUPFAM" id="SSF141868">
    <property type="entry name" value="EAL domain-like"/>
    <property type="match status" value="1"/>
</dbReference>
<evidence type="ECO:0000313" key="5">
    <source>
        <dbReference type="Proteomes" id="UP000070646"/>
    </source>
</evidence>
<feature type="transmembrane region" description="Helical" evidence="1">
    <location>
        <begin position="7"/>
        <end position="23"/>
    </location>
</feature>
<dbReference type="PANTHER" id="PTHR33121">
    <property type="entry name" value="CYCLIC DI-GMP PHOSPHODIESTERASE PDEF"/>
    <property type="match status" value="1"/>
</dbReference>
<evidence type="ECO:0000256" key="1">
    <source>
        <dbReference type="SAM" id="Phobius"/>
    </source>
</evidence>
<feature type="domain" description="GGDEF" evidence="3">
    <location>
        <begin position="105"/>
        <end position="240"/>
    </location>
</feature>
<dbReference type="InterPro" id="IPR029787">
    <property type="entry name" value="Nucleotide_cyclase"/>
</dbReference>
<dbReference type="InterPro" id="IPR000160">
    <property type="entry name" value="GGDEF_dom"/>
</dbReference>
<protein>
    <submittedName>
        <fullName evidence="4">Diguanylate cyclase domain protein</fullName>
    </submittedName>
</protein>
<dbReference type="PROSITE" id="PS50887">
    <property type="entry name" value="GGDEF"/>
    <property type="match status" value="1"/>
</dbReference>
<dbReference type="PATRIC" id="fig|1502.174.peg.2962"/>
<dbReference type="Proteomes" id="UP000070646">
    <property type="component" value="Unassembled WGS sequence"/>
</dbReference>
<proteinExistence type="predicted"/>
<dbReference type="InterPro" id="IPR043128">
    <property type="entry name" value="Rev_trsase/Diguanyl_cyclase"/>
</dbReference>
<keyword evidence="1" id="KW-0472">Membrane</keyword>
<dbReference type="PANTHER" id="PTHR33121:SF71">
    <property type="entry name" value="OXYGEN SENSOR PROTEIN DOSP"/>
    <property type="match status" value="1"/>
</dbReference>
<organism evidence="4 5">
    <name type="scientific">Clostridium perfringens</name>
    <dbReference type="NCBI Taxonomy" id="1502"/>
    <lineage>
        <taxon>Bacteria</taxon>
        <taxon>Bacillati</taxon>
        <taxon>Bacillota</taxon>
        <taxon>Clostridia</taxon>
        <taxon>Eubacteriales</taxon>
        <taxon>Clostridiaceae</taxon>
        <taxon>Clostridium</taxon>
    </lineage>
</organism>
<comment type="caution">
    <text evidence="4">The sequence shown here is derived from an EMBL/GenBank/DDBJ whole genome shotgun (WGS) entry which is preliminary data.</text>
</comment>
<dbReference type="RefSeq" id="WP_060796756.1">
    <property type="nucleotide sequence ID" value="NZ_KQ956320.1"/>
</dbReference>
<dbReference type="CDD" id="cd01948">
    <property type="entry name" value="EAL"/>
    <property type="match status" value="1"/>
</dbReference>
<feature type="transmembrane region" description="Helical" evidence="1">
    <location>
        <begin position="29"/>
        <end position="50"/>
    </location>
</feature>
<dbReference type="SMART" id="SM00052">
    <property type="entry name" value="EAL"/>
    <property type="match status" value="1"/>
</dbReference>
<sequence>MNKILKGNLVFLSILLLLTLVFIKNYNKIILFILILTFYLEIIFITREFLKYINLDEVTKEKKVSNRGYNKNKFIKKVFSGEKLDPLRNIYTRFEVKNNLEMWKGPYTLFLIDLRKFSLINDALGRDKGDEVLREFGKVLSNISKSLSTKNLYGVYEGDEFLIAINSNNKQDIIELLNKLEVLKELNLNSLNKQIEIGFNIGYSVNLGNKSFEEIIEEVFFAKEMAKKESFSSSMEYTETLKDIRIKNNLIKKDIKDVLINKKLYTVYQPQISSLDNKIKGYETLIRWDHEILGSIPASDIVKTLEEIDSIKDLDLYVFESTCEFQSRLIQNNIELQCSVNISINTLKHRGVGSNLYKISKKYNLKPENITLEILENADLEVSGNAINEIIKLKKYGFKISIDDFGKGYSSINRVLKIPFDQIKIPKDFISDIPNSKYIAIINSISNFAKTLGAELVIEGVESKEYYDFFKLLDFDIIQGFYFSKALNEKEFLEYVNNLGVSISI</sequence>
<dbReference type="Pfam" id="PF00563">
    <property type="entry name" value="EAL"/>
    <property type="match status" value="1"/>
</dbReference>
<dbReference type="NCBIfam" id="TIGR00254">
    <property type="entry name" value="GGDEF"/>
    <property type="match status" value="1"/>
</dbReference>
<feature type="domain" description="EAL" evidence="2">
    <location>
        <begin position="248"/>
        <end position="500"/>
    </location>
</feature>
<dbReference type="AlphaFoldDB" id="A0A133MPQ2"/>
<dbReference type="Gene3D" id="3.20.20.450">
    <property type="entry name" value="EAL domain"/>
    <property type="match status" value="1"/>
</dbReference>
<evidence type="ECO:0000313" key="4">
    <source>
        <dbReference type="EMBL" id="KXA06017.1"/>
    </source>
</evidence>
<dbReference type="GO" id="GO:0071111">
    <property type="term" value="F:cyclic-guanylate-specific phosphodiesterase activity"/>
    <property type="evidence" value="ECO:0007669"/>
    <property type="project" value="InterPro"/>
</dbReference>
<dbReference type="InterPro" id="IPR035919">
    <property type="entry name" value="EAL_sf"/>
</dbReference>
<keyword evidence="1" id="KW-1133">Transmembrane helix</keyword>
<dbReference type="SMART" id="SM00267">
    <property type="entry name" value="GGDEF"/>
    <property type="match status" value="1"/>
</dbReference>
<accession>A0A133MPQ2</accession>
<dbReference type="InterPro" id="IPR050706">
    <property type="entry name" value="Cyclic-di-GMP_PDE-like"/>
</dbReference>
<dbReference type="InterPro" id="IPR001633">
    <property type="entry name" value="EAL_dom"/>
</dbReference>
<dbReference type="EMBL" id="LRPU01000189">
    <property type="protein sequence ID" value="KXA06017.1"/>
    <property type="molecule type" value="Genomic_DNA"/>
</dbReference>
<reference evidence="4 5" key="1">
    <citation type="submission" date="2016-01" db="EMBL/GenBank/DDBJ databases">
        <authorList>
            <person name="Oliw E.H."/>
        </authorList>
    </citation>
    <scope>NUCLEOTIDE SEQUENCE [LARGE SCALE GENOMIC DNA]</scope>
    <source>
        <strain evidence="4 5">MJR7757A</strain>
    </source>
</reference>